<accession>D7TSG5</accession>
<reference evidence="2" key="1">
    <citation type="journal article" date="2007" name="Nature">
        <title>The grapevine genome sequence suggests ancestral hexaploidization in major angiosperm phyla.</title>
        <authorList>
            <consortium name="The French-Italian Public Consortium for Grapevine Genome Characterization."/>
            <person name="Jaillon O."/>
            <person name="Aury J.-M."/>
            <person name="Noel B."/>
            <person name="Policriti A."/>
            <person name="Clepet C."/>
            <person name="Casagrande A."/>
            <person name="Choisne N."/>
            <person name="Aubourg S."/>
            <person name="Vitulo N."/>
            <person name="Jubin C."/>
            <person name="Vezzi A."/>
            <person name="Legeai F."/>
            <person name="Hugueney P."/>
            <person name="Dasilva C."/>
            <person name="Horner D."/>
            <person name="Mica E."/>
            <person name="Jublot D."/>
            <person name="Poulain J."/>
            <person name="Bruyere C."/>
            <person name="Billault A."/>
            <person name="Segurens B."/>
            <person name="Gouyvenoux M."/>
            <person name="Ugarte E."/>
            <person name="Cattonaro F."/>
            <person name="Anthouard V."/>
            <person name="Vico V."/>
            <person name="Del Fabbro C."/>
            <person name="Alaux M."/>
            <person name="Di Gaspero G."/>
            <person name="Dumas V."/>
            <person name="Felice N."/>
            <person name="Paillard S."/>
            <person name="Juman I."/>
            <person name="Moroldo M."/>
            <person name="Scalabrin S."/>
            <person name="Canaguier A."/>
            <person name="Le Clainche I."/>
            <person name="Malacrida G."/>
            <person name="Durand E."/>
            <person name="Pesole G."/>
            <person name="Laucou V."/>
            <person name="Chatelet P."/>
            <person name="Merdinoglu D."/>
            <person name="Delledonne M."/>
            <person name="Pezzotti M."/>
            <person name="Lecharny A."/>
            <person name="Scarpelli C."/>
            <person name="Artiguenave F."/>
            <person name="Pe M.E."/>
            <person name="Valle G."/>
            <person name="Morgante M."/>
            <person name="Caboche M."/>
            <person name="Adam-Blondon A.-F."/>
            <person name="Weissenbach J."/>
            <person name="Quetier F."/>
            <person name="Wincker P."/>
        </authorList>
    </citation>
    <scope>NUCLEOTIDE SEQUENCE [LARGE SCALE GENOMIC DNA]</scope>
    <source>
        <strain evidence="2">cv. Pinot noir / PN40024</strain>
    </source>
</reference>
<gene>
    <name evidence="1" type="ORF">VIT_00s0332g00040</name>
</gene>
<name>D7TSG5_VITVI</name>
<evidence type="ECO:0000313" key="2">
    <source>
        <dbReference type="Proteomes" id="UP000009183"/>
    </source>
</evidence>
<dbReference type="AlphaFoldDB" id="D7TSG5"/>
<dbReference type="HOGENOM" id="CLU_2854270_0_0_1"/>
<evidence type="ECO:0000313" key="1">
    <source>
        <dbReference type="EMBL" id="CBI33437.3"/>
    </source>
</evidence>
<protein>
    <submittedName>
        <fullName evidence="1">Uncharacterized protein</fullName>
    </submittedName>
</protein>
<keyword evidence="2" id="KW-1185">Reference proteome</keyword>
<dbReference type="InParanoid" id="D7TSG5"/>
<organism evidence="1 2">
    <name type="scientific">Vitis vinifera</name>
    <name type="common">Grape</name>
    <dbReference type="NCBI Taxonomy" id="29760"/>
    <lineage>
        <taxon>Eukaryota</taxon>
        <taxon>Viridiplantae</taxon>
        <taxon>Streptophyta</taxon>
        <taxon>Embryophyta</taxon>
        <taxon>Tracheophyta</taxon>
        <taxon>Spermatophyta</taxon>
        <taxon>Magnoliopsida</taxon>
        <taxon>eudicotyledons</taxon>
        <taxon>Gunneridae</taxon>
        <taxon>Pentapetalae</taxon>
        <taxon>rosids</taxon>
        <taxon>Vitales</taxon>
        <taxon>Vitaceae</taxon>
        <taxon>Viteae</taxon>
        <taxon>Vitis</taxon>
    </lineage>
</organism>
<dbReference type="PaxDb" id="29760-VIT_00s0332g00040.t01"/>
<sequence length="65" mass="7393">MYYCLKLKPISPGRRTSVACSFRVCTISTNLCFKSSTSISRSRRSSTRSFLISDVHNQIKMLSKL</sequence>
<dbReference type="EMBL" id="FN596244">
    <property type="protein sequence ID" value="CBI33437.3"/>
    <property type="molecule type" value="Genomic_DNA"/>
</dbReference>
<proteinExistence type="predicted"/>
<dbReference type="Proteomes" id="UP000009183">
    <property type="component" value="Unassembled WGS sequence, unordered"/>
</dbReference>